<dbReference type="InterPro" id="IPR025641">
    <property type="entry name" value="DUF4340"/>
</dbReference>
<dbReference type="OrthoDB" id="241105at2"/>
<feature type="region of interest" description="Disordered" evidence="2">
    <location>
        <begin position="573"/>
        <end position="597"/>
    </location>
</feature>
<feature type="compositionally biased region" description="Polar residues" evidence="2">
    <location>
        <begin position="445"/>
        <end position="455"/>
    </location>
</feature>
<feature type="domain" description="DUF4340" evidence="3">
    <location>
        <begin position="77"/>
        <end position="298"/>
    </location>
</feature>
<accession>A0A517N0W5</accession>
<organism evidence="4 5">
    <name type="scientific">Adhaeretor mobilis</name>
    <dbReference type="NCBI Taxonomy" id="1930276"/>
    <lineage>
        <taxon>Bacteria</taxon>
        <taxon>Pseudomonadati</taxon>
        <taxon>Planctomycetota</taxon>
        <taxon>Planctomycetia</taxon>
        <taxon>Pirellulales</taxon>
        <taxon>Lacipirellulaceae</taxon>
        <taxon>Adhaeretor</taxon>
    </lineage>
</organism>
<evidence type="ECO:0000256" key="2">
    <source>
        <dbReference type="SAM" id="MobiDB-lite"/>
    </source>
</evidence>
<proteinExistence type="predicted"/>
<feature type="coiled-coil region" evidence="1">
    <location>
        <begin position="508"/>
        <end position="546"/>
    </location>
</feature>
<dbReference type="AlphaFoldDB" id="A0A517N0W5"/>
<evidence type="ECO:0000259" key="3">
    <source>
        <dbReference type="Pfam" id="PF14238"/>
    </source>
</evidence>
<dbReference type="EMBL" id="CP036263">
    <property type="protein sequence ID" value="QDT00773.1"/>
    <property type="molecule type" value="Genomic_DNA"/>
</dbReference>
<gene>
    <name evidence="4" type="ORF">HG15A2_41140</name>
</gene>
<dbReference type="KEGG" id="amob:HG15A2_41140"/>
<dbReference type="Proteomes" id="UP000319852">
    <property type="component" value="Chromosome"/>
</dbReference>
<evidence type="ECO:0000313" key="5">
    <source>
        <dbReference type="Proteomes" id="UP000319852"/>
    </source>
</evidence>
<evidence type="ECO:0000256" key="1">
    <source>
        <dbReference type="SAM" id="Coils"/>
    </source>
</evidence>
<sequence>MSESAKTLLFLAIGVVAIGAGVWGSRVGEDFDPEELVGDELTADFDVEEPNRMRLVRYDSATAEAREFEVAEADGLWTIPSKEGYPADAADQMADAATGLVGLEVLRIAASTAEDHAKYGVVDPSSSGLDANSEGIGIRVSMTGKDDENLIDLIVGDEVKGTPELRYVRRANQDIVYVVELDAESLSTDFSDWIEADLLKLNAFDIDRINMNDYSIELGLVMTQGGLSRDITGGDRREQMMFTYDREDAKWAIEEIREFNKEKGTFNKVELTDDKQLNQEALKELATAIDDLKIVDVEHKPEGLGVSLTAGELLLESQDAIENLKERGFAPTRLEENGPIEILSSEGEVIVTMNDGVEYLLRFGGLQMGDEAGANSEDGEGVNRYLFITARVNEDAIEQPELETLPELPAGAEEPEQAPATEEESTETDAEEEEEEEEQAEEMTGDNSAENVTETADSDAEVDSEEADPEEVSPDAPPEAETKAAAETDTEMSEPAANGEEVLAELSIEEIKAERERIKRDNQRKQGEFNEKVKQAEQRVAELNERFGDWYYVIDNSVYQKIHLSRDQVIVEKGDEEENTGGAPANPLQGLPSLPGQ</sequence>
<feature type="compositionally biased region" description="Acidic residues" evidence="2">
    <location>
        <begin position="413"/>
        <end position="444"/>
    </location>
</feature>
<feature type="region of interest" description="Disordered" evidence="2">
    <location>
        <begin position="404"/>
        <end position="503"/>
    </location>
</feature>
<protein>
    <recommendedName>
        <fullName evidence="3">DUF4340 domain-containing protein</fullName>
    </recommendedName>
</protein>
<name>A0A517N0W5_9BACT</name>
<feature type="compositionally biased region" description="Acidic residues" evidence="2">
    <location>
        <begin position="456"/>
        <end position="473"/>
    </location>
</feature>
<dbReference type="Pfam" id="PF14238">
    <property type="entry name" value="DUF4340"/>
    <property type="match status" value="1"/>
</dbReference>
<keyword evidence="1" id="KW-0175">Coiled coil</keyword>
<keyword evidence="5" id="KW-1185">Reference proteome</keyword>
<reference evidence="4 5" key="1">
    <citation type="submission" date="2019-02" db="EMBL/GenBank/DDBJ databases">
        <title>Deep-cultivation of Planctomycetes and their phenomic and genomic characterization uncovers novel biology.</title>
        <authorList>
            <person name="Wiegand S."/>
            <person name="Jogler M."/>
            <person name="Boedeker C."/>
            <person name="Pinto D."/>
            <person name="Vollmers J."/>
            <person name="Rivas-Marin E."/>
            <person name="Kohn T."/>
            <person name="Peeters S.H."/>
            <person name="Heuer A."/>
            <person name="Rast P."/>
            <person name="Oberbeckmann S."/>
            <person name="Bunk B."/>
            <person name="Jeske O."/>
            <person name="Meyerdierks A."/>
            <person name="Storesund J.E."/>
            <person name="Kallscheuer N."/>
            <person name="Luecker S."/>
            <person name="Lage O.M."/>
            <person name="Pohl T."/>
            <person name="Merkel B.J."/>
            <person name="Hornburger P."/>
            <person name="Mueller R.-W."/>
            <person name="Bruemmer F."/>
            <person name="Labrenz M."/>
            <person name="Spormann A.M."/>
            <person name="Op den Camp H."/>
            <person name="Overmann J."/>
            <person name="Amann R."/>
            <person name="Jetten M.S.M."/>
            <person name="Mascher T."/>
            <person name="Medema M.H."/>
            <person name="Devos D.P."/>
            <person name="Kaster A.-K."/>
            <person name="Ovreas L."/>
            <person name="Rohde M."/>
            <person name="Galperin M.Y."/>
            <person name="Jogler C."/>
        </authorList>
    </citation>
    <scope>NUCLEOTIDE SEQUENCE [LARGE SCALE GENOMIC DNA]</scope>
    <source>
        <strain evidence="4 5">HG15A2</strain>
    </source>
</reference>
<dbReference type="RefSeq" id="WP_145062485.1">
    <property type="nucleotide sequence ID" value="NZ_CP036263.1"/>
</dbReference>
<evidence type="ECO:0000313" key="4">
    <source>
        <dbReference type="EMBL" id="QDT00773.1"/>
    </source>
</evidence>